<dbReference type="InterPro" id="IPR015422">
    <property type="entry name" value="PyrdxlP-dep_Trfase_small"/>
</dbReference>
<keyword evidence="4" id="KW-0238">DNA-binding</keyword>
<dbReference type="Gene3D" id="3.90.1150.10">
    <property type="entry name" value="Aspartate Aminotransferase, domain 1"/>
    <property type="match status" value="1"/>
</dbReference>
<feature type="domain" description="HTH gntR-type" evidence="6">
    <location>
        <begin position="24"/>
        <end position="92"/>
    </location>
</feature>
<dbReference type="InterPro" id="IPR036388">
    <property type="entry name" value="WH-like_DNA-bd_sf"/>
</dbReference>
<evidence type="ECO:0000259" key="6">
    <source>
        <dbReference type="PROSITE" id="PS50949"/>
    </source>
</evidence>
<dbReference type="SUPFAM" id="SSF53383">
    <property type="entry name" value="PLP-dependent transferases"/>
    <property type="match status" value="1"/>
</dbReference>
<name>A0ABX7LSD9_9CAUL</name>
<dbReference type="SMART" id="SM00345">
    <property type="entry name" value="HTH_GNTR"/>
    <property type="match status" value="1"/>
</dbReference>
<dbReference type="Gene3D" id="3.40.640.10">
    <property type="entry name" value="Type I PLP-dependent aspartate aminotransferase-like (Major domain)"/>
    <property type="match status" value="1"/>
</dbReference>
<dbReference type="CDD" id="cd07377">
    <property type="entry name" value="WHTH_GntR"/>
    <property type="match status" value="1"/>
</dbReference>
<evidence type="ECO:0000313" key="8">
    <source>
        <dbReference type="Proteomes" id="UP000662957"/>
    </source>
</evidence>
<keyword evidence="7" id="KW-0808">Transferase</keyword>
<keyword evidence="8" id="KW-1185">Reference proteome</keyword>
<dbReference type="EMBL" id="CP070968">
    <property type="protein sequence ID" value="QSF54792.1"/>
    <property type="molecule type" value="Genomic_DNA"/>
</dbReference>
<dbReference type="PANTHER" id="PTHR46577:SF1">
    <property type="entry name" value="HTH-TYPE TRANSCRIPTIONAL REGULATORY PROTEIN GABR"/>
    <property type="match status" value="1"/>
</dbReference>
<evidence type="ECO:0000256" key="1">
    <source>
        <dbReference type="ARBA" id="ARBA00005384"/>
    </source>
</evidence>
<keyword evidence="2" id="KW-0663">Pyridoxal phosphate</keyword>
<dbReference type="SUPFAM" id="SSF46785">
    <property type="entry name" value="Winged helix' DNA-binding domain"/>
    <property type="match status" value="1"/>
</dbReference>
<protein>
    <submittedName>
        <fullName evidence="7">PLP-dependent aminotransferase family protein</fullName>
    </submittedName>
</protein>
<accession>A0ABX7LSD9</accession>
<keyword evidence="7" id="KW-0032">Aminotransferase</keyword>
<dbReference type="Pfam" id="PF00392">
    <property type="entry name" value="GntR"/>
    <property type="match status" value="1"/>
</dbReference>
<dbReference type="InterPro" id="IPR051446">
    <property type="entry name" value="HTH_trans_reg/aminotransferase"/>
</dbReference>
<dbReference type="InterPro" id="IPR015424">
    <property type="entry name" value="PyrdxlP-dep_Trfase"/>
</dbReference>
<keyword evidence="5" id="KW-0804">Transcription</keyword>
<dbReference type="Proteomes" id="UP000662957">
    <property type="component" value="Chromosome"/>
</dbReference>
<dbReference type="CDD" id="cd00609">
    <property type="entry name" value="AAT_like"/>
    <property type="match status" value="1"/>
</dbReference>
<proteinExistence type="inferred from homology"/>
<evidence type="ECO:0000256" key="4">
    <source>
        <dbReference type="ARBA" id="ARBA00023125"/>
    </source>
</evidence>
<organism evidence="7 8">
    <name type="scientific">Brevundimonas fontaquae</name>
    <dbReference type="NCBI Taxonomy" id="2813778"/>
    <lineage>
        <taxon>Bacteria</taxon>
        <taxon>Pseudomonadati</taxon>
        <taxon>Pseudomonadota</taxon>
        <taxon>Alphaproteobacteria</taxon>
        <taxon>Caulobacterales</taxon>
        <taxon>Caulobacteraceae</taxon>
        <taxon>Brevundimonas</taxon>
    </lineage>
</organism>
<evidence type="ECO:0000313" key="7">
    <source>
        <dbReference type="EMBL" id="QSF54792.1"/>
    </source>
</evidence>
<dbReference type="RefSeq" id="WP_205682226.1">
    <property type="nucleotide sequence ID" value="NZ_CP070968.1"/>
</dbReference>
<dbReference type="InterPro" id="IPR004839">
    <property type="entry name" value="Aminotransferase_I/II_large"/>
</dbReference>
<dbReference type="PANTHER" id="PTHR46577">
    <property type="entry name" value="HTH-TYPE TRANSCRIPTIONAL REGULATORY PROTEIN GABR"/>
    <property type="match status" value="1"/>
</dbReference>
<dbReference type="InterPro" id="IPR015421">
    <property type="entry name" value="PyrdxlP-dep_Trfase_major"/>
</dbReference>
<evidence type="ECO:0000256" key="2">
    <source>
        <dbReference type="ARBA" id="ARBA00022898"/>
    </source>
</evidence>
<dbReference type="PRINTS" id="PR00035">
    <property type="entry name" value="HTHGNTR"/>
</dbReference>
<evidence type="ECO:0000256" key="5">
    <source>
        <dbReference type="ARBA" id="ARBA00023163"/>
    </source>
</evidence>
<keyword evidence="3" id="KW-0805">Transcription regulation</keyword>
<dbReference type="InterPro" id="IPR000524">
    <property type="entry name" value="Tscrpt_reg_HTH_GntR"/>
</dbReference>
<sequence length="477" mass="50465">MSGIINLNSLSRHLGNWRASGTEDVAYRSLADALKGLVLDGRLPLDARLPGERRLAEALGVSRITVTAAMDRLRSDGFLASRVGSGTYTALPLGGAGPPDGFSVLPEPGTINLSAAVMPAGAFVHAAYARALESLPPHLPGHGYDPVGVLPLRLAAAETYEAAGLRTGPKEIVVTTGAQNALAILLRTFGRPGDGVVMDHPTYPHAIEAIVRAGLRPIPVALTATGWDIDGLVETIARVRPRLIYLIGAHQNPTGHVISAEEEAAVSRAAARNGALLILDDTQRELWFTSPPPAPTCPGDHVVRLGSMSKTWWGGLRIGWIRAEPKIAEAVVRARASLDLGAAVIEQLAATHLLTGDQTPVSDRRAILGAREAALHGGLSQFLPDWQARRPSGGLSLWVALPRPVAGALATEAHKRGLILAPGTRFGVNGAFQRFLRLPFCLPETELAAAIDVLALAWDDLNSRPGRRAKAPDTEVF</sequence>
<dbReference type="Gene3D" id="1.10.10.10">
    <property type="entry name" value="Winged helix-like DNA-binding domain superfamily/Winged helix DNA-binding domain"/>
    <property type="match status" value="1"/>
</dbReference>
<dbReference type="PROSITE" id="PS50949">
    <property type="entry name" value="HTH_GNTR"/>
    <property type="match status" value="1"/>
</dbReference>
<dbReference type="InterPro" id="IPR036390">
    <property type="entry name" value="WH_DNA-bd_sf"/>
</dbReference>
<comment type="similarity">
    <text evidence="1">In the C-terminal section; belongs to the class-I pyridoxal-phosphate-dependent aminotransferase family.</text>
</comment>
<dbReference type="Pfam" id="PF00155">
    <property type="entry name" value="Aminotran_1_2"/>
    <property type="match status" value="1"/>
</dbReference>
<gene>
    <name evidence="7" type="ORF">JX001_02940</name>
</gene>
<dbReference type="GO" id="GO:0008483">
    <property type="term" value="F:transaminase activity"/>
    <property type="evidence" value="ECO:0007669"/>
    <property type="project" value="UniProtKB-KW"/>
</dbReference>
<reference evidence="7 8" key="1">
    <citation type="submission" date="2021-02" db="EMBL/GenBank/DDBJ databases">
        <title>Brevundimonas sp. CS1 genome sequence.</title>
        <authorList>
            <person name="Lee K."/>
            <person name="Choi Y.-J."/>
            <person name="Son H.-R."/>
        </authorList>
    </citation>
    <scope>NUCLEOTIDE SEQUENCE [LARGE SCALE GENOMIC DNA]</scope>
    <source>
        <strain evidence="7 8">CS1</strain>
    </source>
</reference>
<evidence type="ECO:0000256" key="3">
    <source>
        <dbReference type="ARBA" id="ARBA00023015"/>
    </source>
</evidence>